<dbReference type="EMBL" id="OCST01000001">
    <property type="protein sequence ID" value="SOE53602.1"/>
    <property type="molecule type" value="Genomic_DNA"/>
</dbReference>
<organism evidence="10 11">
    <name type="scientific">Salinibacterium xinjiangense</name>
    <dbReference type="NCBI Taxonomy" id="386302"/>
    <lineage>
        <taxon>Bacteria</taxon>
        <taxon>Bacillati</taxon>
        <taxon>Actinomycetota</taxon>
        <taxon>Actinomycetes</taxon>
        <taxon>Micrococcales</taxon>
        <taxon>Microbacteriaceae</taxon>
        <taxon>Salinibacterium</taxon>
    </lineage>
</organism>
<dbReference type="InterPro" id="IPR017927">
    <property type="entry name" value="FAD-bd_FR_type"/>
</dbReference>
<dbReference type="InterPro" id="IPR001041">
    <property type="entry name" value="2Fe-2S_ferredoxin-type"/>
</dbReference>
<keyword evidence="2" id="KW-0285">Flavoprotein</keyword>
<evidence type="ECO:0000256" key="6">
    <source>
        <dbReference type="ARBA" id="ARBA00023004"/>
    </source>
</evidence>
<dbReference type="SUPFAM" id="SSF52343">
    <property type="entry name" value="Ferredoxin reductase-like, C-terminal NADP-linked domain"/>
    <property type="match status" value="1"/>
</dbReference>
<dbReference type="PROSITE" id="PS51085">
    <property type="entry name" value="2FE2S_FER_2"/>
    <property type="match status" value="1"/>
</dbReference>
<dbReference type="PROSITE" id="PS51384">
    <property type="entry name" value="FAD_FR"/>
    <property type="match status" value="1"/>
</dbReference>
<dbReference type="CDD" id="cd00207">
    <property type="entry name" value="fer2"/>
    <property type="match status" value="1"/>
</dbReference>
<dbReference type="Gene3D" id="3.10.20.30">
    <property type="match status" value="1"/>
</dbReference>
<gene>
    <name evidence="10" type="ORF">SAMN06296378_0578</name>
</gene>
<dbReference type="InterPro" id="IPR017938">
    <property type="entry name" value="Riboflavin_synthase-like_b-brl"/>
</dbReference>
<protein>
    <submittedName>
        <fullName evidence="10">Ferredoxin-NADP reductase</fullName>
    </submittedName>
</protein>
<feature type="domain" description="2Fe-2S ferredoxin-type" evidence="8">
    <location>
        <begin position="232"/>
        <end position="317"/>
    </location>
</feature>
<evidence type="ECO:0000313" key="10">
    <source>
        <dbReference type="EMBL" id="SOE53602.1"/>
    </source>
</evidence>
<evidence type="ECO:0000256" key="7">
    <source>
        <dbReference type="ARBA" id="ARBA00023014"/>
    </source>
</evidence>
<dbReference type="PANTHER" id="PTHR47354:SF1">
    <property type="entry name" value="CARNITINE MONOOXYGENASE REDUCTASE SUBUNIT"/>
    <property type="match status" value="1"/>
</dbReference>
<dbReference type="GO" id="GO:0046872">
    <property type="term" value="F:metal ion binding"/>
    <property type="evidence" value="ECO:0007669"/>
    <property type="project" value="UniProtKB-KW"/>
</dbReference>
<dbReference type="PANTHER" id="PTHR47354">
    <property type="entry name" value="NADH OXIDOREDUCTASE HCR"/>
    <property type="match status" value="1"/>
</dbReference>
<dbReference type="PRINTS" id="PR00409">
    <property type="entry name" value="PHDIOXRDTASE"/>
</dbReference>
<keyword evidence="7" id="KW-0411">Iron-sulfur</keyword>
<dbReference type="InterPro" id="IPR006058">
    <property type="entry name" value="2Fe2S_fd_BS"/>
</dbReference>
<evidence type="ECO:0000256" key="3">
    <source>
        <dbReference type="ARBA" id="ARBA00022714"/>
    </source>
</evidence>
<name>A0A2C8YSS4_9MICO</name>
<feature type="domain" description="FAD-binding FR-type" evidence="9">
    <location>
        <begin position="6"/>
        <end position="107"/>
    </location>
</feature>
<dbReference type="CDD" id="cd06185">
    <property type="entry name" value="PDR_like"/>
    <property type="match status" value="1"/>
</dbReference>
<dbReference type="InterPro" id="IPR039261">
    <property type="entry name" value="FNR_nucleotide-bd"/>
</dbReference>
<accession>A0A2C8YSS4</accession>
<keyword evidence="4" id="KW-0479">Metal-binding</keyword>
<evidence type="ECO:0000256" key="1">
    <source>
        <dbReference type="ARBA" id="ARBA00001974"/>
    </source>
</evidence>
<dbReference type="InterPro" id="IPR012675">
    <property type="entry name" value="Beta-grasp_dom_sf"/>
</dbReference>
<dbReference type="AlphaFoldDB" id="A0A2C8YSS4"/>
<evidence type="ECO:0000259" key="8">
    <source>
        <dbReference type="PROSITE" id="PS51085"/>
    </source>
</evidence>
<evidence type="ECO:0000313" key="11">
    <source>
        <dbReference type="Proteomes" id="UP000219440"/>
    </source>
</evidence>
<reference evidence="10 11" key="1">
    <citation type="submission" date="2017-09" db="EMBL/GenBank/DDBJ databases">
        <authorList>
            <person name="Ehlers B."/>
            <person name="Leendertz F.H."/>
        </authorList>
    </citation>
    <scope>NUCLEOTIDE SEQUENCE [LARGE SCALE GENOMIC DNA]</scope>
    <source>
        <strain evidence="10 11">CGMCC 1.05381</strain>
    </source>
</reference>
<dbReference type="RefSeq" id="WP_218839964.1">
    <property type="nucleotide sequence ID" value="NZ_BMLC01000002.1"/>
</dbReference>
<dbReference type="GO" id="GO:0051537">
    <property type="term" value="F:2 iron, 2 sulfur cluster binding"/>
    <property type="evidence" value="ECO:0007669"/>
    <property type="project" value="UniProtKB-KW"/>
</dbReference>
<evidence type="ECO:0000259" key="9">
    <source>
        <dbReference type="PROSITE" id="PS51384"/>
    </source>
</evidence>
<dbReference type="InterPro" id="IPR036010">
    <property type="entry name" value="2Fe-2S_ferredoxin-like_sf"/>
</dbReference>
<dbReference type="SUPFAM" id="SSF63380">
    <property type="entry name" value="Riboflavin synthase domain-like"/>
    <property type="match status" value="1"/>
</dbReference>
<evidence type="ECO:0000256" key="4">
    <source>
        <dbReference type="ARBA" id="ARBA00022723"/>
    </source>
</evidence>
<dbReference type="SUPFAM" id="SSF54292">
    <property type="entry name" value="2Fe-2S ferredoxin-like"/>
    <property type="match status" value="1"/>
</dbReference>
<dbReference type="PROSITE" id="PS00197">
    <property type="entry name" value="2FE2S_FER_1"/>
    <property type="match status" value="1"/>
</dbReference>
<dbReference type="GO" id="GO:0016491">
    <property type="term" value="F:oxidoreductase activity"/>
    <property type="evidence" value="ECO:0007669"/>
    <property type="project" value="UniProtKB-KW"/>
</dbReference>
<keyword evidence="3" id="KW-0001">2Fe-2S</keyword>
<evidence type="ECO:0000256" key="5">
    <source>
        <dbReference type="ARBA" id="ARBA00023002"/>
    </source>
</evidence>
<proteinExistence type="predicted"/>
<dbReference type="Gene3D" id="3.40.50.80">
    <property type="entry name" value="Nucleotide-binding domain of ferredoxin-NADP reductase (FNR) module"/>
    <property type="match status" value="1"/>
</dbReference>
<comment type="cofactor">
    <cofactor evidence="1">
        <name>FAD</name>
        <dbReference type="ChEBI" id="CHEBI:57692"/>
    </cofactor>
</comment>
<dbReference type="Pfam" id="PF00111">
    <property type="entry name" value="Fer2"/>
    <property type="match status" value="1"/>
</dbReference>
<keyword evidence="11" id="KW-1185">Reference proteome</keyword>
<keyword evidence="5" id="KW-0560">Oxidoreductase</keyword>
<dbReference type="Gene3D" id="2.40.30.10">
    <property type="entry name" value="Translation factors"/>
    <property type="match status" value="1"/>
</dbReference>
<evidence type="ECO:0000256" key="2">
    <source>
        <dbReference type="ARBA" id="ARBA00022630"/>
    </source>
</evidence>
<dbReference type="InterPro" id="IPR050415">
    <property type="entry name" value="MRET"/>
</dbReference>
<sequence>MNALDDSAFGMVVTGRTRGAAEVEFIDLQLPHGGPLPRWQPGAHIDLLLPDGDSRQYSLCGIPGSDTWRIGVLREPGGRGGSLWVHDSLQIGASIRVSGPRNHFEFIPERGTRYLFIAGGIGITPISTMLASAAAVGVDFRLEYAGRSRETMALVSELQDAYPGRVTLYAGDEGQRMDLAALFADLPPFTTTYCCGPARLIEAVEVAATGRQLKVERFAPKELEAPVLAEPFEVELAFSGLELTVPPGRSILEVVEEAGVLVLSSCREGTCGTCEVRVMDGEIDHRDSILTSDEQAANDVMYVCVSRSAGPKLTLEL</sequence>
<dbReference type="Proteomes" id="UP000219440">
    <property type="component" value="Unassembled WGS sequence"/>
</dbReference>
<keyword evidence="6" id="KW-0408">Iron</keyword>